<name>A0A8J7GJR1_9ACTN</name>
<feature type="transmembrane region" description="Helical" evidence="1">
    <location>
        <begin position="89"/>
        <end position="109"/>
    </location>
</feature>
<keyword evidence="1" id="KW-1133">Transmembrane helix</keyword>
<organism evidence="2 3">
    <name type="scientific">Longispora fulva</name>
    <dbReference type="NCBI Taxonomy" id="619741"/>
    <lineage>
        <taxon>Bacteria</taxon>
        <taxon>Bacillati</taxon>
        <taxon>Actinomycetota</taxon>
        <taxon>Actinomycetes</taxon>
        <taxon>Micromonosporales</taxon>
        <taxon>Micromonosporaceae</taxon>
        <taxon>Longispora</taxon>
    </lineage>
</organism>
<feature type="transmembrane region" description="Helical" evidence="1">
    <location>
        <begin position="129"/>
        <end position="149"/>
    </location>
</feature>
<keyword evidence="1" id="KW-0812">Transmembrane</keyword>
<evidence type="ECO:0000313" key="2">
    <source>
        <dbReference type="EMBL" id="MBG6139421.1"/>
    </source>
</evidence>
<proteinExistence type="predicted"/>
<evidence type="ECO:0000256" key="1">
    <source>
        <dbReference type="SAM" id="Phobius"/>
    </source>
</evidence>
<feature type="transmembrane region" description="Helical" evidence="1">
    <location>
        <begin position="57"/>
        <end position="77"/>
    </location>
</feature>
<feature type="transmembrane region" description="Helical" evidence="1">
    <location>
        <begin position="161"/>
        <end position="184"/>
    </location>
</feature>
<evidence type="ECO:0000313" key="3">
    <source>
        <dbReference type="Proteomes" id="UP000622552"/>
    </source>
</evidence>
<dbReference type="PANTHER" id="PTHR36844:SF1">
    <property type="entry name" value="PROTEASE PRSW"/>
    <property type="match status" value="1"/>
</dbReference>
<keyword evidence="1" id="KW-0472">Membrane</keyword>
<dbReference type="GO" id="GO:0008233">
    <property type="term" value="F:peptidase activity"/>
    <property type="evidence" value="ECO:0007669"/>
    <property type="project" value="InterPro"/>
</dbReference>
<feature type="transmembrane region" description="Helical" evidence="1">
    <location>
        <begin position="239"/>
        <end position="259"/>
    </location>
</feature>
<feature type="transmembrane region" description="Helical" evidence="1">
    <location>
        <begin position="271"/>
        <end position="292"/>
    </location>
</feature>
<sequence length="454" mass="49102">MAELAQGDVHYGPPPPPPRRFDWKRLIVMIIAVVVIAAGGIAMLLYLGFAYGVGPTLVGLAGAILPVPLLVSAFLWLDRYEPEPWKRLAFCFAWGACVATAVALVVNTLMGEWVFPNLGVSGSHVATLVAPFIEESMKALGPLLLYIFVKRSFSGPTDGIVYFGLSAVGFAMMENILYMGGIYVRTSADTGLVSQGAISVVVLFVVRVVMSGFAHPLFTSMTGIAVGFAARSSNKVTRTLLPLSGLMMAMMLHGTWNLMATLSAHNQLVFLYGYFGLMVPIFFGVFGFALWTRAQDGRIAGRVLPAYVRTAWMTPPEVASLITVGRRLTARYWARRVAGASGAQAMRGYQDTATKLALLRDGAERGLAGPDFAAEELRLLHDLAAYRNVFTGRDPLTPQGRWDGSVYHLVFPDRSVRAVAPSASPVVPIPVAPPPPPPPPPMYGYQPYPYGYRG</sequence>
<gene>
    <name evidence="2" type="ORF">IW245_005615</name>
</gene>
<feature type="transmembrane region" description="Helical" evidence="1">
    <location>
        <begin position="196"/>
        <end position="218"/>
    </location>
</feature>
<keyword evidence="3" id="KW-1185">Reference proteome</keyword>
<accession>A0A8J7GJR1</accession>
<dbReference type="RefSeq" id="WP_197006079.1">
    <property type="nucleotide sequence ID" value="NZ_BONS01000012.1"/>
</dbReference>
<feature type="transmembrane region" description="Helical" evidence="1">
    <location>
        <begin position="26"/>
        <end position="51"/>
    </location>
</feature>
<protein>
    <submittedName>
        <fullName evidence="2">RsiW-degrading membrane proteinase PrsW (M82 family)</fullName>
    </submittedName>
</protein>
<dbReference type="AlphaFoldDB" id="A0A8J7GJR1"/>
<reference evidence="2" key="1">
    <citation type="submission" date="2020-11" db="EMBL/GenBank/DDBJ databases">
        <title>Sequencing the genomes of 1000 actinobacteria strains.</title>
        <authorList>
            <person name="Klenk H.-P."/>
        </authorList>
    </citation>
    <scope>NUCLEOTIDE SEQUENCE</scope>
    <source>
        <strain evidence="2">DSM 45356</strain>
    </source>
</reference>
<dbReference type="EMBL" id="JADOUF010000001">
    <property type="protein sequence ID" value="MBG6139421.1"/>
    <property type="molecule type" value="Genomic_DNA"/>
</dbReference>
<dbReference type="Pfam" id="PF13367">
    <property type="entry name" value="PrsW-protease"/>
    <property type="match status" value="1"/>
</dbReference>
<comment type="caution">
    <text evidence="2">The sequence shown here is derived from an EMBL/GenBank/DDBJ whole genome shotgun (WGS) entry which is preliminary data.</text>
</comment>
<dbReference type="Proteomes" id="UP000622552">
    <property type="component" value="Unassembled WGS sequence"/>
</dbReference>
<dbReference type="PANTHER" id="PTHR36844">
    <property type="entry name" value="PROTEASE PRSW"/>
    <property type="match status" value="1"/>
</dbReference>
<dbReference type="InterPro" id="IPR026898">
    <property type="entry name" value="PrsW"/>
</dbReference>